<keyword evidence="4 7" id="KW-0808">Transferase</keyword>
<feature type="domain" description="Tetrapyrrole methylase" evidence="6">
    <location>
        <begin position="1"/>
        <end position="187"/>
    </location>
</feature>
<evidence type="ECO:0000256" key="4">
    <source>
        <dbReference type="ARBA" id="ARBA00022679"/>
    </source>
</evidence>
<dbReference type="SUPFAM" id="SSF53790">
    <property type="entry name" value="Tetrapyrrole methylase"/>
    <property type="match status" value="1"/>
</dbReference>
<dbReference type="PANTHER" id="PTHR43182">
    <property type="entry name" value="COBALT-PRECORRIN-6B C(15)-METHYLTRANSFERASE (DECARBOXYLATING)"/>
    <property type="match status" value="1"/>
</dbReference>
<dbReference type="NCBIfam" id="TIGR02467">
    <property type="entry name" value="CbiE"/>
    <property type="match status" value="1"/>
</dbReference>
<accession>A0ABS3LEF8</accession>
<name>A0ABS3LEF8_9ENTE</name>
<dbReference type="PANTHER" id="PTHR43182:SF1">
    <property type="entry name" value="COBALT-PRECORRIN-7 C(5)-METHYLTRANSFERASE"/>
    <property type="match status" value="1"/>
</dbReference>
<evidence type="ECO:0000313" key="7">
    <source>
        <dbReference type="EMBL" id="MBO1308008.1"/>
    </source>
</evidence>
<evidence type="ECO:0000259" key="6">
    <source>
        <dbReference type="Pfam" id="PF00590"/>
    </source>
</evidence>
<keyword evidence="5" id="KW-0949">S-adenosyl-L-methionine</keyword>
<dbReference type="GO" id="GO:0008168">
    <property type="term" value="F:methyltransferase activity"/>
    <property type="evidence" value="ECO:0007669"/>
    <property type="project" value="UniProtKB-KW"/>
</dbReference>
<sequence>MITVVGIGPGGNSNYLFETAKQAIDRADLIIGSSRQLEIVPMEKQAACVQLPRKLNDLEILLKEKATGSVVVLASGDPLTYGIGKWLSQRFSSDQLTILPGISSIHYLFNQLQLPMEDCLITSSHGKVPNFDLIFQLPKVALVTDKQIGPFQLALAAVERDQEATFYIGENLSYPDERIRKFSAKDVPDEDYQMNVVVIVNER</sequence>
<comment type="caution">
    <text evidence="7">The sequence shown here is derived from an EMBL/GenBank/DDBJ whole genome shotgun (WGS) entry which is preliminary data.</text>
</comment>
<evidence type="ECO:0000256" key="2">
    <source>
        <dbReference type="ARBA" id="ARBA00022573"/>
    </source>
</evidence>
<dbReference type="EMBL" id="JAFREM010000029">
    <property type="protein sequence ID" value="MBO1308008.1"/>
    <property type="molecule type" value="Genomic_DNA"/>
</dbReference>
<dbReference type="InterPro" id="IPR014777">
    <property type="entry name" value="4pyrrole_Mease_sub1"/>
</dbReference>
<evidence type="ECO:0000256" key="3">
    <source>
        <dbReference type="ARBA" id="ARBA00022603"/>
    </source>
</evidence>
<reference evidence="7 8" key="1">
    <citation type="submission" date="2021-03" db="EMBL/GenBank/DDBJ databases">
        <title>Enterococcal diversity collection.</title>
        <authorList>
            <person name="Gilmore M.S."/>
            <person name="Schwartzman J."/>
            <person name="Van Tyne D."/>
            <person name="Martin M."/>
            <person name="Earl A.M."/>
            <person name="Manson A.L."/>
            <person name="Straub T."/>
            <person name="Salamzade R."/>
            <person name="Saavedra J."/>
            <person name="Lebreton F."/>
            <person name="Prichula J."/>
            <person name="Schaufler K."/>
            <person name="Gaca A."/>
            <person name="Sgardioli B."/>
            <person name="Wagenaar J."/>
            <person name="Strong T."/>
        </authorList>
    </citation>
    <scope>NUCLEOTIDE SEQUENCE [LARGE SCALE GENOMIC DNA]</scope>
    <source>
        <strain evidence="7 8">669A</strain>
    </source>
</reference>
<evidence type="ECO:0000256" key="1">
    <source>
        <dbReference type="ARBA" id="ARBA00004953"/>
    </source>
</evidence>
<dbReference type="Pfam" id="PF00590">
    <property type="entry name" value="TP_methylase"/>
    <property type="match status" value="1"/>
</dbReference>
<proteinExistence type="predicted"/>
<evidence type="ECO:0000256" key="5">
    <source>
        <dbReference type="ARBA" id="ARBA00022691"/>
    </source>
</evidence>
<dbReference type="InterPro" id="IPR050714">
    <property type="entry name" value="Cobalamin_biosynth_MTase"/>
</dbReference>
<gene>
    <name evidence="7" type="ORF">JZO70_17670</name>
</gene>
<organism evidence="7 8">
    <name type="scientific">Candidatus Enterococcus moelleringii</name>
    <dbReference type="NCBI Taxonomy" id="2815325"/>
    <lineage>
        <taxon>Bacteria</taxon>
        <taxon>Bacillati</taxon>
        <taxon>Bacillota</taxon>
        <taxon>Bacilli</taxon>
        <taxon>Lactobacillales</taxon>
        <taxon>Enterococcaceae</taxon>
        <taxon>Enterococcus</taxon>
    </lineage>
</organism>
<dbReference type="EC" id="2.1.1.289" evidence="7"/>
<dbReference type="CDD" id="cd11644">
    <property type="entry name" value="Precorrin-6Y-MT"/>
    <property type="match status" value="1"/>
</dbReference>
<evidence type="ECO:0000313" key="8">
    <source>
        <dbReference type="Proteomes" id="UP000664601"/>
    </source>
</evidence>
<protein>
    <submittedName>
        <fullName evidence="7">Cobalt-precorrin-7 (C(5))-methyltransferase</fullName>
        <ecNumber evidence="7">2.1.1.289</ecNumber>
    </submittedName>
</protein>
<keyword evidence="2" id="KW-0169">Cobalamin biosynthesis</keyword>
<dbReference type="InterPro" id="IPR035996">
    <property type="entry name" value="4pyrrol_Methylase_sf"/>
</dbReference>
<dbReference type="Gene3D" id="3.30.950.10">
    <property type="entry name" value="Methyltransferase, Cobalt-precorrin-4 Transmethylase, Domain 2"/>
    <property type="match status" value="1"/>
</dbReference>
<dbReference type="Gene3D" id="3.40.1010.10">
    <property type="entry name" value="Cobalt-precorrin-4 Transmethylase, Domain 1"/>
    <property type="match status" value="1"/>
</dbReference>
<dbReference type="InterPro" id="IPR000878">
    <property type="entry name" value="4pyrrol_Mease"/>
</dbReference>
<dbReference type="GO" id="GO:0032259">
    <property type="term" value="P:methylation"/>
    <property type="evidence" value="ECO:0007669"/>
    <property type="project" value="UniProtKB-KW"/>
</dbReference>
<dbReference type="InterPro" id="IPR012818">
    <property type="entry name" value="CbiE"/>
</dbReference>
<keyword evidence="8" id="KW-1185">Reference proteome</keyword>
<dbReference type="NCBIfam" id="NF004456">
    <property type="entry name" value="PRK05787.1-4"/>
    <property type="match status" value="1"/>
</dbReference>
<dbReference type="InterPro" id="IPR014776">
    <property type="entry name" value="4pyrrole_Mease_sub2"/>
</dbReference>
<dbReference type="Proteomes" id="UP000664601">
    <property type="component" value="Unassembled WGS sequence"/>
</dbReference>
<comment type="pathway">
    <text evidence="1">Cofactor biosynthesis; adenosylcobalamin biosynthesis.</text>
</comment>
<keyword evidence="3 7" id="KW-0489">Methyltransferase</keyword>
<dbReference type="RefSeq" id="WP_207674998.1">
    <property type="nucleotide sequence ID" value="NZ_JAFREM010000029.1"/>
</dbReference>